<sequence length="528" mass="56959">MRRRAVLGAGLAGGLGIAGLGIGFGKDIARPGQPGSLLASRAKLPAAYQVPLPIPAVARPASTAGGTDHYAITQRPANARLLPGGLVTPLWTYGGTFPGPTIVAKRGRPVTVAHRNELDRPSVVHLHGGHTPHDSDGYPIDLIMPAGMKDMGGMHDSMPGMPRMPGMTLPKGDVTQGSRTYSYPSQQRAATLWYHDHVMGFTGPGVWHGLAGFHLVTDDEEAALPLPRGDRDIPLMIADRSFAADGSFQYPAAPHGDPGVTRSWINGVLGDVVLVNGAPWPTLEVDRARYRFRILNASNARRYRLQLDPQPAGGGALVQIGSDGGLLDRPRPHDRIDIAQAERFDVVVDFSRYKPGTQVELRNLFASGGPGKVMRFTVRSTSGAADDSRVPAKLSAIEPLAAGSATVTRSFLFQRKGDGTGMGWTINGEDYHPGRTLAAPRLGRVERWRFVTDVHHPIHVHLDPFQVVARNGASPGEYDHGWKDTIDLRSAESAEVLVRFSDYSGRFLLHCHNLEHEDMGMMADFTAS</sequence>
<keyword evidence="7" id="KW-1185">Reference proteome</keyword>
<dbReference type="GO" id="GO:0005507">
    <property type="term" value="F:copper ion binding"/>
    <property type="evidence" value="ECO:0007669"/>
    <property type="project" value="InterPro"/>
</dbReference>
<comment type="caution">
    <text evidence="6">The sequence shown here is derived from an EMBL/GenBank/DDBJ whole genome shotgun (WGS) entry which is preliminary data.</text>
</comment>
<dbReference type="PANTHER" id="PTHR48267:SF1">
    <property type="entry name" value="BILIRUBIN OXIDASE"/>
    <property type="match status" value="1"/>
</dbReference>
<dbReference type="Pfam" id="PF07731">
    <property type="entry name" value="Cu-oxidase_2"/>
    <property type="match status" value="1"/>
</dbReference>
<dbReference type="InterPro" id="IPR002355">
    <property type="entry name" value="Cu_oxidase_Cu_BS"/>
</dbReference>
<feature type="domain" description="Plastocyanin-like" evidence="5">
    <location>
        <begin position="176"/>
        <end position="220"/>
    </location>
</feature>
<feature type="domain" description="Plastocyanin-like" evidence="5">
    <location>
        <begin position="86"/>
        <end position="139"/>
    </location>
</feature>
<comment type="similarity">
    <text evidence="1">Belongs to the multicopper oxidase family.</text>
</comment>
<dbReference type="PROSITE" id="PS00080">
    <property type="entry name" value="MULTICOPPER_OXIDASE2"/>
    <property type="match status" value="1"/>
</dbReference>
<protein>
    <submittedName>
        <fullName evidence="6">Copper oxidase</fullName>
    </submittedName>
</protein>
<evidence type="ECO:0000256" key="1">
    <source>
        <dbReference type="ARBA" id="ARBA00010609"/>
    </source>
</evidence>
<dbReference type="STRING" id="1428644.BIV57_06415"/>
<dbReference type="PANTHER" id="PTHR48267">
    <property type="entry name" value="CUPREDOXIN SUPERFAMILY PROTEIN"/>
    <property type="match status" value="1"/>
</dbReference>
<dbReference type="InterPro" id="IPR011707">
    <property type="entry name" value="Cu-oxidase-like_N"/>
</dbReference>
<evidence type="ECO:0000256" key="3">
    <source>
        <dbReference type="ARBA" id="ARBA00023002"/>
    </source>
</evidence>
<dbReference type="PROSITE" id="PS00079">
    <property type="entry name" value="MULTICOPPER_OXIDASE1"/>
    <property type="match status" value="1"/>
</dbReference>
<evidence type="ECO:0000313" key="7">
    <source>
        <dbReference type="Proteomes" id="UP000243342"/>
    </source>
</evidence>
<keyword evidence="3" id="KW-0560">Oxidoreductase</keyword>
<dbReference type="GO" id="GO:0016491">
    <property type="term" value="F:oxidoreductase activity"/>
    <property type="evidence" value="ECO:0007669"/>
    <property type="project" value="UniProtKB-KW"/>
</dbReference>
<dbReference type="InterPro" id="IPR045087">
    <property type="entry name" value="Cu-oxidase_fam"/>
</dbReference>
<gene>
    <name evidence="6" type="ORF">BIV57_06415</name>
</gene>
<name>A0A1J7BI55_9ACTN</name>
<dbReference type="Proteomes" id="UP000243342">
    <property type="component" value="Unassembled WGS sequence"/>
</dbReference>
<dbReference type="InterPro" id="IPR033138">
    <property type="entry name" value="Cu_oxidase_CS"/>
</dbReference>
<dbReference type="AlphaFoldDB" id="A0A1J7BI55"/>
<evidence type="ECO:0000313" key="6">
    <source>
        <dbReference type="EMBL" id="OIV38347.1"/>
    </source>
</evidence>
<keyword evidence="2" id="KW-0479">Metal-binding</keyword>
<evidence type="ECO:0000256" key="2">
    <source>
        <dbReference type="ARBA" id="ARBA00022723"/>
    </source>
</evidence>
<evidence type="ECO:0000259" key="5">
    <source>
        <dbReference type="Pfam" id="PF07732"/>
    </source>
</evidence>
<evidence type="ECO:0000259" key="4">
    <source>
        <dbReference type="Pfam" id="PF07731"/>
    </source>
</evidence>
<dbReference type="EMBL" id="MLCF01000025">
    <property type="protein sequence ID" value="OIV38347.1"/>
    <property type="molecule type" value="Genomic_DNA"/>
</dbReference>
<dbReference type="Pfam" id="PF07732">
    <property type="entry name" value="Cu-oxidase_3"/>
    <property type="match status" value="2"/>
</dbReference>
<dbReference type="InterPro" id="IPR011706">
    <property type="entry name" value="Cu-oxidase_C"/>
</dbReference>
<accession>A0A1J7BI55</accession>
<dbReference type="InterPro" id="IPR008972">
    <property type="entry name" value="Cupredoxin"/>
</dbReference>
<dbReference type="OrthoDB" id="345021at2"/>
<dbReference type="SUPFAM" id="SSF49503">
    <property type="entry name" value="Cupredoxins"/>
    <property type="match status" value="3"/>
</dbReference>
<dbReference type="CDD" id="cd14448">
    <property type="entry name" value="CuRO_2_BOD_CotA_like"/>
    <property type="match status" value="1"/>
</dbReference>
<proteinExistence type="inferred from homology"/>
<feature type="domain" description="Plastocyanin-like" evidence="4">
    <location>
        <begin position="412"/>
        <end position="526"/>
    </location>
</feature>
<organism evidence="6 7">
    <name type="scientific">Mangrovactinospora gilvigrisea</name>
    <dbReference type="NCBI Taxonomy" id="1428644"/>
    <lineage>
        <taxon>Bacteria</taxon>
        <taxon>Bacillati</taxon>
        <taxon>Actinomycetota</taxon>
        <taxon>Actinomycetes</taxon>
        <taxon>Kitasatosporales</taxon>
        <taxon>Streptomycetaceae</taxon>
        <taxon>Mangrovactinospora</taxon>
    </lineage>
</organism>
<dbReference type="Gene3D" id="2.60.40.420">
    <property type="entry name" value="Cupredoxins - blue copper proteins"/>
    <property type="match status" value="3"/>
</dbReference>
<reference evidence="6 7" key="1">
    <citation type="submission" date="2016-10" db="EMBL/GenBank/DDBJ databases">
        <title>Genome sequence of Streptomyces gilvigriseus MUSC 26.</title>
        <authorList>
            <person name="Lee L.-H."/>
            <person name="Ser H.-L."/>
        </authorList>
    </citation>
    <scope>NUCLEOTIDE SEQUENCE [LARGE SCALE GENOMIC DNA]</scope>
    <source>
        <strain evidence="6 7">MUSC 26</strain>
    </source>
</reference>